<keyword evidence="3" id="KW-0238">DNA-binding</keyword>
<evidence type="ECO:0000259" key="5">
    <source>
        <dbReference type="PROSITE" id="PS50931"/>
    </source>
</evidence>
<evidence type="ECO:0000313" key="7">
    <source>
        <dbReference type="Proteomes" id="UP001166585"/>
    </source>
</evidence>
<evidence type="ECO:0000256" key="2">
    <source>
        <dbReference type="ARBA" id="ARBA00023015"/>
    </source>
</evidence>
<accession>A0ABS5R5K4</accession>
<dbReference type="InterPro" id="IPR058163">
    <property type="entry name" value="LysR-type_TF_proteobact-type"/>
</dbReference>
<dbReference type="Gene3D" id="3.40.190.290">
    <property type="match status" value="1"/>
</dbReference>
<proteinExistence type="inferred from homology"/>
<dbReference type="CDD" id="cd08471">
    <property type="entry name" value="PBP2_CrgA_like_2"/>
    <property type="match status" value="1"/>
</dbReference>
<dbReference type="PROSITE" id="PS50931">
    <property type="entry name" value="HTH_LYSR"/>
    <property type="match status" value="1"/>
</dbReference>
<dbReference type="InterPro" id="IPR036388">
    <property type="entry name" value="WH-like_DNA-bd_sf"/>
</dbReference>
<dbReference type="Proteomes" id="UP001166585">
    <property type="component" value="Unassembled WGS sequence"/>
</dbReference>
<organism evidence="6 7">
    <name type="scientific">Ancylobacter radicis</name>
    <dbReference type="NCBI Taxonomy" id="2836179"/>
    <lineage>
        <taxon>Bacteria</taxon>
        <taxon>Pseudomonadati</taxon>
        <taxon>Pseudomonadota</taxon>
        <taxon>Alphaproteobacteria</taxon>
        <taxon>Hyphomicrobiales</taxon>
        <taxon>Xanthobacteraceae</taxon>
        <taxon>Ancylobacter</taxon>
    </lineage>
</organism>
<dbReference type="InterPro" id="IPR036390">
    <property type="entry name" value="WH_DNA-bd_sf"/>
</dbReference>
<protein>
    <submittedName>
        <fullName evidence="6">LysR family transcriptional regulator</fullName>
    </submittedName>
</protein>
<keyword evidence="4" id="KW-0804">Transcription</keyword>
<feature type="domain" description="HTH lysR-type" evidence="5">
    <location>
        <begin position="1"/>
        <end position="59"/>
    </location>
</feature>
<dbReference type="SUPFAM" id="SSF46785">
    <property type="entry name" value="Winged helix' DNA-binding domain"/>
    <property type="match status" value="1"/>
</dbReference>
<dbReference type="RefSeq" id="WP_213754783.1">
    <property type="nucleotide sequence ID" value="NZ_JAHCQH010000015.1"/>
</dbReference>
<sequence length="332" mass="35970">MDKFSAMAVLLKVVEAGTLSAAAKQMDVPLATVSRRISELEAHLKTRMLNRSSRHLSLTEAGRLYVEASRRILEQVEEAERAAMGVHRDPKGRLTITAPIVFGRLHMVPIIAGFLADYPDIDVKLVLADRLLDLLESDVDVALRIGELGDSSLIASTLGAVRRVTCASPSYLAAHGRPRAPEDLRDDLRDHVCVTFDNLASPEAWRFASPEGDRLVPIHSRLTVTTAEAAIAGAVAGLGLTRLLSYQITGARRAGLLELVLEDYELPPWPVSLVYAGQQLLPRKLRAFLDYAAPRLRERLREETASFHANSAPGNGAGGGESGDAFRAGALT</sequence>
<comment type="similarity">
    <text evidence="1">Belongs to the LysR transcriptional regulatory family.</text>
</comment>
<dbReference type="EMBL" id="JAHCQH010000015">
    <property type="protein sequence ID" value="MBS9476955.1"/>
    <property type="molecule type" value="Genomic_DNA"/>
</dbReference>
<dbReference type="Pfam" id="PF03466">
    <property type="entry name" value="LysR_substrate"/>
    <property type="match status" value="1"/>
</dbReference>
<gene>
    <name evidence="6" type="ORF">KIP89_07530</name>
</gene>
<keyword evidence="7" id="KW-1185">Reference proteome</keyword>
<dbReference type="Pfam" id="PF00126">
    <property type="entry name" value="HTH_1"/>
    <property type="match status" value="1"/>
</dbReference>
<keyword evidence="2" id="KW-0805">Transcription regulation</keyword>
<evidence type="ECO:0000256" key="3">
    <source>
        <dbReference type="ARBA" id="ARBA00023125"/>
    </source>
</evidence>
<dbReference type="InterPro" id="IPR000847">
    <property type="entry name" value="LysR_HTH_N"/>
</dbReference>
<evidence type="ECO:0000313" key="6">
    <source>
        <dbReference type="EMBL" id="MBS9476955.1"/>
    </source>
</evidence>
<dbReference type="SUPFAM" id="SSF53850">
    <property type="entry name" value="Periplasmic binding protein-like II"/>
    <property type="match status" value="1"/>
</dbReference>
<evidence type="ECO:0000256" key="4">
    <source>
        <dbReference type="ARBA" id="ARBA00023163"/>
    </source>
</evidence>
<dbReference type="PANTHER" id="PTHR30537">
    <property type="entry name" value="HTH-TYPE TRANSCRIPTIONAL REGULATOR"/>
    <property type="match status" value="1"/>
</dbReference>
<evidence type="ECO:0000256" key="1">
    <source>
        <dbReference type="ARBA" id="ARBA00009437"/>
    </source>
</evidence>
<dbReference type="PANTHER" id="PTHR30537:SF5">
    <property type="entry name" value="HTH-TYPE TRANSCRIPTIONAL ACTIVATOR TTDR-RELATED"/>
    <property type="match status" value="1"/>
</dbReference>
<comment type="caution">
    <text evidence="6">The sequence shown here is derived from an EMBL/GenBank/DDBJ whole genome shotgun (WGS) entry which is preliminary data.</text>
</comment>
<name>A0ABS5R5K4_9HYPH</name>
<dbReference type="InterPro" id="IPR005119">
    <property type="entry name" value="LysR_subst-bd"/>
</dbReference>
<dbReference type="Gene3D" id="1.10.10.10">
    <property type="entry name" value="Winged helix-like DNA-binding domain superfamily/Winged helix DNA-binding domain"/>
    <property type="match status" value="1"/>
</dbReference>
<reference evidence="6" key="1">
    <citation type="submission" date="2021-05" db="EMBL/GenBank/DDBJ databases">
        <authorList>
            <person name="Sun Q."/>
            <person name="Inoue M."/>
        </authorList>
    </citation>
    <scope>NUCLEOTIDE SEQUENCE</scope>
    <source>
        <strain evidence="6">VKM B-3255</strain>
    </source>
</reference>